<dbReference type="AlphaFoldDB" id="A0A2T5M999"/>
<dbReference type="Proteomes" id="UP000244073">
    <property type="component" value="Unassembled WGS sequence"/>
</dbReference>
<proteinExistence type="predicted"/>
<protein>
    <submittedName>
        <fullName evidence="1">Uncharacterized protein</fullName>
    </submittedName>
</protein>
<dbReference type="RefSeq" id="XP_040756498.1">
    <property type="nucleotide sequence ID" value="XM_040901064.1"/>
</dbReference>
<organism evidence="1 2">
    <name type="scientific">Aspergillus ochraceoroseus IBT 24754</name>
    <dbReference type="NCBI Taxonomy" id="1392256"/>
    <lineage>
        <taxon>Eukaryota</taxon>
        <taxon>Fungi</taxon>
        <taxon>Dikarya</taxon>
        <taxon>Ascomycota</taxon>
        <taxon>Pezizomycotina</taxon>
        <taxon>Eurotiomycetes</taxon>
        <taxon>Eurotiomycetidae</taxon>
        <taxon>Eurotiales</taxon>
        <taxon>Aspergillaceae</taxon>
        <taxon>Aspergillus</taxon>
        <taxon>Aspergillus subgen. Nidulantes</taxon>
    </lineage>
</organism>
<evidence type="ECO:0000313" key="1">
    <source>
        <dbReference type="EMBL" id="PTU25106.1"/>
    </source>
</evidence>
<dbReference type="EMBL" id="MSFN02000001">
    <property type="protein sequence ID" value="PTU25106.1"/>
    <property type="molecule type" value="Genomic_DNA"/>
</dbReference>
<accession>A0A2T5M999</accession>
<gene>
    <name evidence="1" type="ORF">P175DRAFT_063403</name>
</gene>
<name>A0A2T5M999_9EURO</name>
<reference evidence="1 2" key="1">
    <citation type="journal article" date="2018" name="Proc. Natl. Acad. Sci. U.S.A.">
        <title>Linking secondary metabolites to gene clusters through genome sequencing of six diverse Aspergillus species.</title>
        <authorList>
            <person name="Kaerboelling I."/>
            <person name="Vesth T.C."/>
            <person name="Frisvad J.C."/>
            <person name="Nybo J.L."/>
            <person name="Theobald S."/>
            <person name="Kuo A."/>
            <person name="Bowyer P."/>
            <person name="Matsuda Y."/>
            <person name="Mondo S."/>
            <person name="Lyhne E.K."/>
            <person name="Kogle M.E."/>
            <person name="Clum A."/>
            <person name="Lipzen A."/>
            <person name="Salamov A."/>
            <person name="Ngan C.Y."/>
            <person name="Daum C."/>
            <person name="Chiniquy J."/>
            <person name="Barry K."/>
            <person name="LaButti K."/>
            <person name="Haridas S."/>
            <person name="Simmons B.A."/>
            <person name="Magnuson J.K."/>
            <person name="Mortensen U.H."/>
            <person name="Larsen T.O."/>
            <person name="Grigoriev I.V."/>
            <person name="Baker S.E."/>
            <person name="Andersen M.R."/>
        </authorList>
    </citation>
    <scope>NUCLEOTIDE SEQUENCE [LARGE SCALE GENOMIC DNA]</scope>
    <source>
        <strain evidence="1 2">IBT 24754</strain>
    </source>
</reference>
<dbReference type="GeneID" id="63817948"/>
<dbReference type="VEuPathDB" id="FungiDB:P175DRAFT_063403"/>
<comment type="caution">
    <text evidence="1">The sequence shown here is derived from an EMBL/GenBank/DDBJ whole genome shotgun (WGS) entry which is preliminary data.</text>
</comment>
<evidence type="ECO:0000313" key="2">
    <source>
        <dbReference type="Proteomes" id="UP000244073"/>
    </source>
</evidence>
<sequence length="77" mass="9156">MACFELSVLEDMQRRIRRSFEFNGKTPLRVLEILPFPDARLIYLVSFCLISFQGTAWSWHDLIPTTRHTMVKLVFYC</sequence>